<gene>
    <name evidence="2" type="primary">TFC4_2</name>
    <name evidence="2" type="ORF">CU098_011916</name>
</gene>
<evidence type="ECO:0000313" key="2">
    <source>
        <dbReference type="EMBL" id="RCI04565.1"/>
    </source>
</evidence>
<dbReference type="Gene3D" id="1.25.40.10">
    <property type="entry name" value="Tetratricopeptide repeat domain"/>
    <property type="match status" value="2"/>
</dbReference>
<dbReference type="InterPro" id="IPR011990">
    <property type="entry name" value="TPR-like_helical_dom_sf"/>
</dbReference>
<keyword evidence="3" id="KW-1185">Reference proteome</keyword>
<dbReference type="GO" id="GO:0006383">
    <property type="term" value="P:transcription by RNA polymerase III"/>
    <property type="evidence" value="ECO:0007669"/>
    <property type="project" value="InterPro"/>
</dbReference>
<protein>
    <submittedName>
        <fullName evidence="2">Transcription factor TFIIIC subunit tfc4</fullName>
    </submittedName>
</protein>
<dbReference type="Proteomes" id="UP000253551">
    <property type="component" value="Unassembled WGS sequence"/>
</dbReference>
<sequence length="1000" mass="116515">SEITQLLNASLEKRAKLKTGGFDELEKDMEEFDNNLALNSGIGKMKKGAKKKLTTGELRLPEEIKRKLGEANALYIARDYGNAISILQQVITDHPQAHPAWNTLGLVHDELGNKSKSLRLRMVAAHMCHDPNLWKELAQKSIENNAPKQAIHCLTKALSIEPTDVDALWDRSFLFKQAEKNSEAIEGFSQILKIMPHHFKVINELAQLFRSEGKTVEAIKMYEEAIVYHAENPDQNEDDEDEDDEEEFSDKLGYSEINMLSELYLILNDYGRCLDTIKTGLRLVQQRQDETWWIDHVNDDDEYFEEDETRSEFPIELRVRMGVCRVYLDHVDIAMRHFNYLLQYPPTTYPDLHQDIAYAYYDKRHYELALKVFQKIVDAADEIEVEILIRTADCYRETGHLDTSVIFYVNVLEEQPENLDVMVSLATVYEEQGKEEQALDLVEYVMKKNREKRKLNKGVISNNENINEENEESEKLKVGSIFNETPKTKKDEKNLLMAQKAKEKHEKELNVKALFDKLKRIDNDHKSGVVNMDRTIMRDYMRAAQELWNVFYSTRAFYPNNRCKRYDGFYSARKEKKEKLVSDFEAQFLANRLRLRMNREDEGETENEELDEEEKQELESTLNELKLSHASQYLDFPFEKWCEVFMKYAYMLVMTKRSQEAYDLLQNAFEANVFYHSDSFKLSLKLTLLGCALMAPSPLIVQDACRWICNYFQYKSDTFRLYTAMVSSDKESPNGYIHSSQMKYVSRIIRLMDALVSNSKEGLEDNRIAMDEIRELDDAIQAMNVNPSTMKEQGYMRFYETPNQSDKLTKDGGEHKPFSNTNPVLLTLFGHMLTTSRNYLSSTLYYMRSYSLAPKDPVNTLSLAMSFIQASSQRRCDNRHMMIMQGMLFMLEYTKLMGHCQEAEYNMAYCFHNIGLTHLAIPHYEKVLCMPSKAKMHIEAEKPIEEVYTWPVDDMEEDDEDIEYDPTDLTREAAYNLHLIYVTSGSLSLAEIVLMKYCTI</sequence>
<evidence type="ECO:0000256" key="1">
    <source>
        <dbReference type="SAM" id="Coils"/>
    </source>
</evidence>
<proteinExistence type="predicted"/>
<accession>A0A367KQS5</accession>
<feature type="coiled-coil region" evidence="1">
    <location>
        <begin position="596"/>
        <end position="628"/>
    </location>
</feature>
<dbReference type="Pfam" id="PF13176">
    <property type="entry name" value="TPR_7"/>
    <property type="match status" value="1"/>
</dbReference>
<dbReference type="PANTHER" id="PTHR23082:SF0">
    <property type="entry name" value="GENERAL TRANSCRIPTION FACTOR 3C POLYPEPTIDE 3"/>
    <property type="match status" value="1"/>
</dbReference>
<dbReference type="PANTHER" id="PTHR23082">
    <property type="entry name" value="TRANSCRIPTION INITIATION FACTOR IIIC TFIIIC , POLYPEPTIDE 3-RELATED"/>
    <property type="match status" value="1"/>
</dbReference>
<name>A0A367KQS5_RHIST</name>
<reference evidence="2 3" key="1">
    <citation type="journal article" date="2018" name="G3 (Bethesda)">
        <title>Phylogenetic and Phylogenomic Definition of Rhizopus Species.</title>
        <authorList>
            <person name="Gryganskyi A.P."/>
            <person name="Golan J."/>
            <person name="Dolatabadi S."/>
            <person name="Mondo S."/>
            <person name="Robb S."/>
            <person name="Idnurm A."/>
            <person name="Muszewska A."/>
            <person name="Steczkiewicz K."/>
            <person name="Masonjones S."/>
            <person name="Liao H.L."/>
            <person name="Gajdeczka M.T."/>
            <person name="Anike F."/>
            <person name="Vuek A."/>
            <person name="Anishchenko I.M."/>
            <person name="Voigt K."/>
            <person name="de Hoog G.S."/>
            <person name="Smith M.E."/>
            <person name="Heitman J."/>
            <person name="Vilgalys R."/>
            <person name="Stajich J.E."/>
        </authorList>
    </citation>
    <scope>NUCLEOTIDE SEQUENCE [LARGE SCALE GENOMIC DNA]</scope>
    <source>
        <strain evidence="2 3">LSU 92-RS-03</strain>
    </source>
</reference>
<dbReference type="EMBL" id="PJQM01000645">
    <property type="protein sequence ID" value="RCI04565.1"/>
    <property type="molecule type" value="Genomic_DNA"/>
</dbReference>
<evidence type="ECO:0000313" key="3">
    <source>
        <dbReference type="Proteomes" id="UP000253551"/>
    </source>
</evidence>
<dbReference type="SMART" id="SM00028">
    <property type="entry name" value="TPR"/>
    <property type="match status" value="8"/>
</dbReference>
<dbReference type="AlphaFoldDB" id="A0A367KQS5"/>
<dbReference type="GO" id="GO:0000127">
    <property type="term" value="C:transcription factor TFIIIC complex"/>
    <property type="evidence" value="ECO:0007669"/>
    <property type="project" value="TreeGrafter"/>
</dbReference>
<dbReference type="OrthoDB" id="9991317at2759"/>
<feature type="non-terminal residue" evidence="2">
    <location>
        <position position="1"/>
    </location>
</feature>
<dbReference type="STRING" id="4846.A0A367KQS5"/>
<organism evidence="2 3">
    <name type="scientific">Rhizopus stolonifer</name>
    <name type="common">Rhizopus nigricans</name>
    <dbReference type="NCBI Taxonomy" id="4846"/>
    <lineage>
        <taxon>Eukaryota</taxon>
        <taxon>Fungi</taxon>
        <taxon>Fungi incertae sedis</taxon>
        <taxon>Mucoromycota</taxon>
        <taxon>Mucoromycotina</taxon>
        <taxon>Mucoromycetes</taxon>
        <taxon>Mucorales</taxon>
        <taxon>Mucorineae</taxon>
        <taxon>Rhizopodaceae</taxon>
        <taxon>Rhizopus</taxon>
    </lineage>
</organism>
<dbReference type="InterPro" id="IPR039340">
    <property type="entry name" value="Tfc4/TFIIIC-102/Sfc4"/>
</dbReference>
<comment type="caution">
    <text evidence="2">The sequence shown here is derived from an EMBL/GenBank/DDBJ whole genome shotgun (WGS) entry which is preliminary data.</text>
</comment>
<dbReference type="InterPro" id="IPR019734">
    <property type="entry name" value="TPR_rpt"/>
</dbReference>
<dbReference type="SUPFAM" id="SSF48452">
    <property type="entry name" value="TPR-like"/>
    <property type="match status" value="2"/>
</dbReference>
<keyword evidence="1" id="KW-0175">Coiled coil</keyword>